<evidence type="ECO:0000313" key="2">
    <source>
        <dbReference type="Proteomes" id="UP001488838"/>
    </source>
</evidence>
<dbReference type="AlphaFoldDB" id="A0AAW0GU33"/>
<organism evidence="1 2">
    <name type="scientific">Myodes glareolus</name>
    <name type="common">Bank vole</name>
    <name type="synonym">Clethrionomys glareolus</name>
    <dbReference type="NCBI Taxonomy" id="447135"/>
    <lineage>
        <taxon>Eukaryota</taxon>
        <taxon>Metazoa</taxon>
        <taxon>Chordata</taxon>
        <taxon>Craniata</taxon>
        <taxon>Vertebrata</taxon>
        <taxon>Euteleostomi</taxon>
        <taxon>Mammalia</taxon>
        <taxon>Eutheria</taxon>
        <taxon>Euarchontoglires</taxon>
        <taxon>Glires</taxon>
        <taxon>Rodentia</taxon>
        <taxon>Myomorpha</taxon>
        <taxon>Muroidea</taxon>
        <taxon>Cricetidae</taxon>
        <taxon>Arvicolinae</taxon>
        <taxon>Myodes</taxon>
    </lineage>
</organism>
<keyword evidence="2" id="KW-1185">Reference proteome</keyword>
<evidence type="ECO:0000313" key="1">
    <source>
        <dbReference type="EMBL" id="KAK7795011.1"/>
    </source>
</evidence>
<comment type="caution">
    <text evidence="1">The sequence shown here is derived from an EMBL/GenBank/DDBJ whole genome shotgun (WGS) entry which is preliminary data.</text>
</comment>
<protein>
    <submittedName>
        <fullName evidence="1">Uncharacterized protein</fullName>
    </submittedName>
</protein>
<gene>
    <name evidence="1" type="ORF">U0070_005814</name>
</gene>
<accession>A0AAW0GU33</accession>
<sequence length="112" mass="12666">MATKFSKLEEANIVSSTFLPLANSHYYLNEQGDRVYTLKKFDPMDNRLALPILLGSPLTTNTQTPNHHQERFKFSLMEVQAWLVIFKGTGARSGKVAYNTEDEDTGVSEKII</sequence>
<dbReference type="Gene3D" id="4.10.80.300">
    <property type="match status" value="1"/>
</dbReference>
<reference evidence="1 2" key="1">
    <citation type="journal article" date="2023" name="bioRxiv">
        <title>Conserved and derived expression patterns and positive selection on dental genes reveal complex evolutionary context of ever-growing rodent molars.</title>
        <authorList>
            <person name="Calamari Z.T."/>
            <person name="Song A."/>
            <person name="Cohen E."/>
            <person name="Akter M."/>
            <person name="Roy R.D."/>
            <person name="Hallikas O."/>
            <person name="Christensen M.M."/>
            <person name="Li P."/>
            <person name="Marangoni P."/>
            <person name="Jernvall J."/>
            <person name="Klein O.D."/>
        </authorList>
    </citation>
    <scope>NUCLEOTIDE SEQUENCE [LARGE SCALE GENOMIC DNA]</scope>
    <source>
        <strain evidence="1">V071</strain>
    </source>
</reference>
<dbReference type="EMBL" id="JBBHLL010004656">
    <property type="protein sequence ID" value="KAK7795011.1"/>
    <property type="molecule type" value="Genomic_DNA"/>
</dbReference>
<name>A0AAW0GU33_MYOGA</name>
<dbReference type="Proteomes" id="UP001488838">
    <property type="component" value="Unassembled WGS sequence"/>
</dbReference>
<proteinExistence type="predicted"/>